<dbReference type="OrthoDB" id="9799672at2"/>
<dbReference type="GO" id="GO:0008171">
    <property type="term" value="F:O-methyltransferase activity"/>
    <property type="evidence" value="ECO:0007669"/>
    <property type="project" value="InterPro"/>
</dbReference>
<dbReference type="Gene3D" id="3.40.50.150">
    <property type="entry name" value="Vaccinia Virus protein VP39"/>
    <property type="match status" value="1"/>
</dbReference>
<dbReference type="InterPro" id="IPR002935">
    <property type="entry name" value="SAM_O-MeTrfase"/>
</dbReference>
<dbReference type="PANTHER" id="PTHR10509:SF14">
    <property type="entry name" value="CAFFEOYL-COA O-METHYLTRANSFERASE 3-RELATED"/>
    <property type="match status" value="1"/>
</dbReference>
<dbReference type="Pfam" id="PF01596">
    <property type="entry name" value="Methyltransf_3"/>
    <property type="match status" value="1"/>
</dbReference>
<dbReference type="GO" id="GO:0008757">
    <property type="term" value="F:S-adenosylmethionine-dependent methyltransferase activity"/>
    <property type="evidence" value="ECO:0007669"/>
    <property type="project" value="TreeGrafter"/>
</dbReference>
<dbReference type="InterPro" id="IPR050362">
    <property type="entry name" value="Cation-dep_OMT"/>
</dbReference>
<name>A0A2P2GTT1_STREW</name>
<dbReference type="SUPFAM" id="SSF53335">
    <property type="entry name" value="S-adenosyl-L-methionine-dependent methyltransferases"/>
    <property type="match status" value="1"/>
</dbReference>
<evidence type="ECO:0000256" key="2">
    <source>
        <dbReference type="ARBA" id="ARBA00022679"/>
    </source>
</evidence>
<dbReference type="InterPro" id="IPR029063">
    <property type="entry name" value="SAM-dependent_MTases_sf"/>
</dbReference>
<dbReference type="RefSeq" id="WP_046906411.1">
    <property type="nucleotide sequence ID" value="NZ_BAAAXG010000026.1"/>
</dbReference>
<evidence type="ECO:0000256" key="3">
    <source>
        <dbReference type="ARBA" id="ARBA00022691"/>
    </source>
</evidence>
<reference evidence="4 5" key="1">
    <citation type="submission" date="2015-05" db="EMBL/GenBank/DDBJ databases">
        <title>Draft Genome assembly of Streptomyces showdoensis.</title>
        <authorList>
            <person name="Thapa K.K."/>
            <person name="Metsa-Ketela M."/>
        </authorList>
    </citation>
    <scope>NUCLEOTIDE SEQUENCE [LARGE SCALE GENOMIC DNA]</scope>
    <source>
        <strain evidence="4 5">ATCC 15227</strain>
    </source>
</reference>
<dbReference type="Proteomes" id="UP000265325">
    <property type="component" value="Unassembled WGS sequence"/>
</dbReference>
<evidence type="ECO:0000313" key="4">
    <source>
        <dbReference type="EMBL" id="KKZ74910.1"/>
    </source>
</evidence>
<dbReference type="GO" id="GO:0032259">
    <property type="term" value="P:methylation"/>
    <property type="evidence" value="ECO:0007669"/>
    <property type="project" value="UniProtKB-KW"/>
</dbReference>
<accession>A0A2P2GTT1</accession>
<dbReference type="PANTHER" id="PTHR10509">
    <property type="entry name" value="O-METHYLTRANSFERASE-RELATED"/>
    <property type="match status" value="1"/>
</dbReference>
<dbReference type="EMBL" id="LAQS01000006">
    <property type="protein sequence ID" value="KKZ74910.1"/>
    <property type="molecule type" value="Genomic_DNA"/>
</dbReference>
<keyword evidence="3" id="KW-0949">S-adenosyl-L-methionine</keyword>
<keyword evidence="1 4" id="KW-0489">Methyltransferase</keyword>
<comment type="caution">
    <text evidence="4">The sequence shown here is derived from an EMBL/GenBank/DDBJ whole genome shotgun (WGS) entry which is preliminary data.</text>
</comment>
<gene>
    <name evidence="4" type="ORF">VO63_05575</name>
</gene>
<dbReference type="PROSITE" id="PS51682">
    <property type="entry name" value="SAM_OMT_I"/>
    <property type="match status" value="1"/>
</dbReference>
<evidence type="ECO:0000313" key="5">
    <source>
        <dbReference type="Proteomes" id="UP000265325"/>
    </source>
</evidence>
<proteinExistence type="predicted"/>
<organism evidence="4 5">
    <name type="scientific">Streptomyces showdoensis</name>
    <dbReference type="NCBI Taxonomy" id="68268"/>
    <lineage>
        <taxon>Bacteria</taxon>
        <taxon>Bacillati</taxon>
        <taxon>Actinomycetota</taxon>
        <taxon>Actinomycetes</taxon>
        <taxon>Kitasatosporales</taxon>
        <taxon>Streptomycetaceae</taxon>
        <taxon>Streptomyces</taxon>
    </lineage>
</organism>
<sequence length="224" mass="23681">MSNDQDQWTSVDRYFTELLAPDDEALAAALADSTAAGLPEIAVAPNQGKLLNLLVRTQGAKSVLEIGTLGGYSTIWLARALPADGRLISLEYSPVHADVARANIARAGLDKLVEVRTGAALDTLPTLAEEGAGPFDFVFIDADKVNNPHYVSWALKLSRPGTVIVVDNVVRGGKVATAHPDDPAITGTRAMFDLVSAEPRLDATAFQTVGTKGHDGLLIARVLD</sequence>
<keyword evidence="5" id="KW-1185">Reference proteome</keyword>
<keyword evidence="2 4" id="KW-0808">Transferase</keyword>
<dbReference type="CDD" id="cd02440">
    <property type="entry name" value="AdoMet_MTases"/>
    <property type="match status" value="1"/>
</dbReference>
<protein>
    <submittedName>
        <fullName evidence="4">Methyltransferase</fullName>
    </submittedName>
</protein>
<dbReference type="AlphaFoldDB" id="A0A2P2GTT1"/>
<evidence type="ECO:0000256" key="1">
    <source>
        <dbReference type="ARBA" id="ARBA00022603"/>
    </source>
</evidence>